<dbReference type="Gene3D" id="2.30.110.10">
    <property type="entry name" value="Electron Transport, Fmn-binding Protein, Chain A"/>
    <property type="match status" value="1"/>
</dbReference>
<evidence type="ECO:0000259" key="1">
    <source>
        <dbReference type="Pfam" id="PF01243"/>
    </source>
</evidence>
<gene>
    <name evidence="2" type="ORF">ACFPCV_22920</name>
</gene>
<evidence type="ECO:0000313" key="2">
    <source>
        <dbReference type="EMBL" id="MFC4856368.1"/>
    </source>
</evidence>
<feature type="domain" description="Pyridoxamine 5'-phosphate oxidase N-terminal" evidence="1">
    <location>
        <begin position="24"/>
        <end position="125"/>
    </location>
</feature>
<proteinExistence type="predicted"/>
<dbReference type="RefSeq" id="WP_378058344.1">
    <property type="nucleotide sequence ID" value="NZ_JBHSIS010000010.1"/>
</dbReference>
<name>A0ABV9S6D1_9PSEU</name>
<evidence type="ECO:0000313" key="3">
    <source>
        <dbReference type="Proteomes" id="UP001595859"/>
    </source>
</evidence>
<comment type="caution">
    <text evidence="2">The sequence shown here is derived from an EMBL/GenBank/DDBJ whole genome shotgun (WGS) entry which is preliminary data.</text>
</comment>
<sequence length="143" mass="16106">MDEARTRDQRRADTLRRLENDVDAWVATASGDVPYLVPLSFHWDGEALYLSTLETNPTARNLAANGRVRLSLGETRDVVLVEGTATEVAPSPSVVTAFAARTGFDPSRLARYPYFRVVPTVIQAWREVNEIKDRDVMRDGEWI</sequence>
<organism evidence="2 3">
    <name type="scientific">Actinophytocola glycyrrhizae</name>
    <dbReference type="NCBI Taxonomy" id="2044873"/>
    <lineage>
        <taxon>Bacteria</taxon>
        <taxon>Bacillati</taxon>
        <taxon>Actinomycetota</taxon>
        <taxon>Actinomycetes</taxon>
        <taxon>Pseudonocardiales</taxon>
        <taxon>Pseudonocardiaceae</taxon>
    </lineage>
</organism>
<dbReference type="Proteomes" id="UP001595859">
    <property type="component" value="Unassembled WGS sequence"/>
</dbReference>
<dbReference type="InterPro" id="IPR011576">
    <property type="entry name" value="Pyridox_Oxase_N"/>
</dbReference>
<protein>
    <submittedName>
        <fullName evidence="2">Pyridoxamine 5'-phosphate oxidase family protein</fullName>
    </submittedName>
</protein>
<dbReference type="SUPFAM" id="SSF50475">
    <property type="entry name" value="FMN-binding split barrel"/>
    <property type="match status" value="1"/>
</dbReference>
<dbReference type="InterPro" id="IPR012349">
    <property type="entry name" value="Split_barrel_FMN-bd"/>
</dbReference>
<reference evidence="3" key="1">
    <citation type="journal article" date="2019" name="Int. J. Syst. Evol. Microbiol.">
        <title>The Global Catalogue of Microorganisms (GCM) 10K type strain sequencing project: providing services to taxonomists for standard genome sequencing and annotation.</title>
        <authorList>
            <consortium name="The Broad Institute Genomics Platform"/>
            <consortium name="The Broad Institute Genome Sequencing Center for Infectious Disease"/>
            <person name="Wu L."/>
            <person name="Ma J."/>
        </authorList>
    </citation>
    <scope>NUCLEOTIDE SEQUENCE [LARGE SCALE GENOMIC DNA]</scope>
    <source>
        <strain evidence="3">ZS-22-S1</strain>
    </source>
</reference>
<dbReference type="EMBL" id="JBHSIS010000010">
    <property type="protein sequence ID" value="MFC4856368.1"/>
    <property type="molecule type" value="Genomic_DNA"/>
</dbReference>
<dbReference type="Pfam" id="PF01243">
    <property type="entry name" value="PNPOx_N"/>
    <property type="match status" value="1"/>
</dbReference>
<accession>A0ABV9S6D1</accession>
<keyword evidence="3" id="KW-1185">Reference proteome</keyword>